<feature type="compositionally biased region" description="Pro residues" evidence="1">
    <location>
        <begin position="946"/>
        <end position="955"/>
    </location>
</feature>
<feature type="region of interest" description="Disordered" evidence="1">
    <location>
        <begin position="231"/>
        <end position="263"/>
    </location>
</feature>
<dbReference type="EMBL" id="ML977320">
    <property type="protein sequence ID" value="KAF2116906.1"/>
    <property type="molecule type" value="Genomic_DNA"/>
</dbReference>
<protein>
    <submittedName>
        <fullName evidence="2">Uncharacterized protein</fullName>
    </submittedName>
</protein>
<gene>
    <name evidence="2" type="ORF">BDV96DRAFT_37897</name>
</gene>
<feature type="compositionally biased region" description="Polar residues" evidence="1">
    <location>
        <begin position="972"/>
        <end position="988"/>
    </location>
</feature>
<feature type="compositionally biased region" description="Low complexity" evidence="1">
    <location>
        <begin position="595"/>
        <end position="607"/>
    </location>
</feature>
<keyword evidence="3" id="KW-1185">Reference proteome</keyword>
<dbReference type="AlphaFoldDB" id="A0A6A5ZCI0"/>
<feature type="region of interest" description="Disordered" evidence="1">
    <location>
        <begin position="595"/>
        <end position="630"/>
    </location>
</feature>
<feature type="compositionally biased region" description="Basic and acidic residues" evidence="1">
    <location>
        <begin position="246"/>
        <end position="260"/>
    </location>
</feature>
<feature type="compositionally biased region" description="Polar residues" evidence="1">
    <location>
        <begin position="834"/>
        <end position="844"/>
    </location>
</feature>
<feature type="compositionally biased region" description="Basic and acidic residues" evidence="1">
    <location>
        <begin position="822"/>
        <end position="833"/>
    </location>
</feature>
<feature type="region of interest" description="Disordered" evidence="1">
    <location>
        <begin position="797"/>
        <end position="1054"/>
    </location>
</feature>
<feature type="compositionally biased region" description="Low complexity" evidence="1">
    <location>
        <begin position="77"/>
        <end position="93"/>
    </location>
</feature>
<organism evidence="2 3">
    <name type="scientific">Lophiotrema nucula</name>
    <dbReference type="NCBI Taxonomy" id="690887"/>
    <lineage>
        <taxon>Eukaryota</taxon>
        <taxon>Fungi</taxon>
        <taxon>Dikarya</taxon>
        <taxon>Ascomycota</taxon>
        <taxon>Pezizomycotina</taxon>
        <taxon>Dothideomycetes</taxon>
        <taxon>Pleosporomycetidae</taxon>
        <taxon>Pleosporales</taxon>
        <taxon>Lophiotremataceae</taxon>
        <taxon>Lophiotrema</taxon>
    </lineage>
</organism>
<feature type="compositionally biased region" description="Polar residues" evidence="1">
    <location>
        <begin position="851"/>
        <end position="877"/>
    </location>
</feature>
<proteinExistence type="predicted"/>
<reference evidence="2" key="1">
    <citation type="journal article" date="2020" name="Stud. Mycol.">
        <title>101 Dothideomycetes genomes: a test case for predicting lifestyles and emergence of pathogens.</title>
        <authorList>
            <person name="Haridas S."/>
            <person name="Albert R."/>
            <person name="Binder M."/>
            <person name="Bloem J."/>
            <person name="Labutti K."/>
            <person name="Salamov A."/>
            <person name="Andreopoulos B."/>
            <person name="Baker S."/>
            <person name="Barry K."/>
            <person name="Bills G."/>
            <person name="Bluhm B."/>
            <person name="Cannon C."/>
            <person name="Castanera R."/>
            <person name="Culley D."/>
            <person name="Daum C."/>
            <person name="Ezra D."/>
            <person name="Gonzalez J."/>
            <person name="Henrissat B."/>
            <person name="Kuo A."/>
            <person name="Liang C."/>
            <person name="Lipzen A."/>
            <person name="Lutzoni F."/>
            <person name="Magnuson J."/>
            <person name="Mondo S."/>
            <person name="Nolan M."/>
            <person name="Ohm R."/>
            <person name="Pangilinan J."/>
            <person name="Park H.-J."/>
            <person name="Ramirez L."/>
            <person name="Alfaro M."/>
            <person name="Sun H."/>
            <person name="Tritt A."/>
            <person name="Yoshinaga Y."/>
            <person name="Zwiers L.-H."/>
            <person name="Turgeon B."/>
            <person name="Goodwin S."/>
            <person name="Spatafora J."/>
            <person name="Crous P."/>
            <person name="Grigoriev I."/>
        </authorList>
    </citation>
    <scope>NUCLEOTIDE SEQUENCE</scope>
    <source>
        <strain evidence="2">CBS 627.86</strain>
    </source>
</reference>
<feature type="region of interest" description="Disordered" evidence="1">
    <location>
        <begin position="369"/>
        <end position="390"/>
    </location>
</feature>
<evidence type="ECO:0000256" key="1">
    <source>
        <dbReference type="SAM" id="MobiDB-lite"/>
    </source>
</evidence>
<dbReference type="Proteomes" id="UP000799770">
    <property type="component" value="Unassembled WGS sequence"/>
</dbReference>
<name>A0A6A5ZCI0_9PLEO</name>
<sequence length="1111" mass="123682">MVLSLSLFVQAPPARPCCPAPEQKPVTTSTRPQPRYNVNTGAKRKTNANQPRPDSMLAASPGQLDGSTARSDPARPNSPLSTTTSPNSSQQQNVSEGNASVTTLLKESATEKLRKRDRLRAFARRMMKRLGCIVLKKEDEEERPPTLASTNFSGMVNRVCEYEGIDDAETTSQKFRKLSDEGRMRVVEHFEYKKGVQITPPRVVDPKKAKARRTRMPLPAGFVPVWKRKDKSMKNGPHIAGGNDVNSRRNASDEIRDEKANVTSTAQRLSAEEAYQNEYHPVQDRPDATSLLALRRQVIEQEPMIDFPFEKSPLSKEELAILDSFPTDLSLSQRSTEASRAWLEEFKKFEGFEGFEKYRSVSRNAVRGDSPPIARHSLPGPRRTVTNKPRLNMTFPTSDFRAHSSSPLSGLGQSLWSVSHTSVLSEHMTMLAKSIDVFEFGCVIPVPAFRSDEHFFYERAQIVCNNYCIVYEELAKLSELWCQQFPGPRSSWTVEFQQVPGAIILKLLDCMHRSLQRCREWTAALTEIRSQGPFPLPQEPKAGSWLYSFDCWEDFGVATSKLKNVNLDEVQKQMVKTMTRSRRLRELNSSLYSSSEAEVEQASEGASRGSQVDFSSYPPSNTSTTGLVPPPLNLVKDWASLPNKSTVDEVVPPLRYIGSQTLPQQLSSSTADLVPRPRFDKRQSPPLLSKNDPVPEPPNVFERTSAPSPPKDDDSQAVDGPEQSHLENTTPQAIPEMKQVSRLPIFTFRAPSQAAPVEGRKWRRSNLPVEWKVPYGQHRTNTPESQRLARTTEIVAVEGANPRPSDVRVSGPKQPTNPNARSDSKGFETHLHTTENSVMKSSSLPRPGQTFKASRSLTPAQHAQYVSRQKPSYTSKSLPVRPPNTQPPHTHGPTTSHQTAPDRKTPTSPPSGNSDIPSRQEADHVAHQPKLLVRSPKSESATVYTSPPPPPPPNESAPNTVITRRPDIFISSPEQLSLETPPVQSSNAEKSDKGLPPTPPGTPPKTDTHPTSTSTSVSEKRVGKSERQTNILSQRSLEPLPSRHSSPIAIQRPGSAPTFAQALPRFNLDKRPQSTVSVYGGTRVDFSEWAARFDREYGEYGAKRKRRGNRH</sequence>
<accession>A0A6A5ZCI0</accession>
<feature type="region of interest" description="Disordered" evidence="1">
    <location>
        <begin position="12"/>
        <end position="99"/>
    </location>
</feature>
<feature type="region of interest" description="Disordered" evidence="1">
    <location>
        <begin position="662"/>
        <end position="737"/>
    </location>
</feature>
<feature type="compositionally biased region" description="Basic and acidic residues" evidence="1">
    <location>
        <begin position="1018"/>
        <end position="1027"/>
    </location>
</feature>
<evidence type="ECO:0000313" key="2">
    <source>
        <dbReference type="EMBL" id="KAF2116906.1"/>
    </source>
</evidence>
<evidence type="ECO:0000313" key="3">
    <source>
        <dbReference type="Proteomes" id="UP000799770"/>
    </source>
</evidence>
<feature type="compositionally biased region" description="Polar residues" evidence="1">
    <location>
        <begin position="25"/>
        <end position="40"/>
    </location>
</feature>
<feature type="compositionally biased region" description="Polar residues" evidence="1">
    <location>
        <begin position="608"/>
        <end position="626"/>
    </location>
</feature>